<dbReference type="PROSITE" id="PS50113">
    <property type="entry name" value="PAC"/>
    <property type="match status" value="1"/>
</dbReference>
<evidence type="ECO:0000256" key="1">
    <source>
        <dbReference type="ARBA" id="ARBA00000085"/>
    </source>
</evidence>
<evidence type="ECO:0000313" key="12">
    <source>
        <dbReference type="EMBL" id="RNL63155.1"/>
    </source>
</evidence>
<dbReference type="PANTHER" id="PTHR43711:SF1">
    <property type="entry name" value="HISTIDINE KINASE 1"/>
    <property type="match status" value="1"/>
</dbReference>
<evidence type="ECO:0000256" key="2">
    <source>
        <dbReference type="ARBA" id="ARBA00004236"/>
    </source>
</evidence>
<feature type="transmembrane region" description="Helical" evidence="8">
    <location>
        <begin position="32"/>
        <end position="49"/>
    </location>
</feature>
<keyword evidence="8" id="KW-0812">Transmembrane</keyword>
<dbReference type="PROSITE" id="PS50109">
    <property type="entry name" value="HIS_KIN"/>
    <property type="match status" value="1"/>
</dbReference>
<dbReference type="InterPro" id="IPR003594">
    <property type="entry name" value="HATPase_dom"/>
</dbReference>
<dbReference type="NCBIfam" id="TIGR00229">
    <property type="entry name" value="sensory_box"/>
    <property type="match status" value="1"/>
</dbReference>
<dbReference type="Pfam" id="PF00512">
    <property type="entry name" value="HisKA"/>
    <property type="match status" value="1"/>
</dbReference>
<comment type="caution">
    <text evidence="12">The sequence shown here is derived from an EMBL/GenBank/DDBJ whole genome shotgun (WGS) entry which is preliminary data.</text>
</comment>
<name>A0A3N0CIA3_9ACTN</name>
<evidence type="ECO:0000256" key="7">
    <source>
        <dbReference type="ARBA" id="ARBA00023012"/>
    </source>
</evidence>
<dbReference type="SUPFAM" id="SSF55874">
    <property type="entry name" value="ATPase domain of HSP90 chaperone/DNA topoisomerase II/histidine kinase"/>
    <property type="match status" value="1"/>
</dbReference>
<dbReference type="Proteomes" id="UP000267128">
    <property type="component" value="Unassembled WGS sequence"/>
</dbReference>
<dbReference type="Gene3D" id="3.30.565.10">
    <property type="entry name" value="Histidine kinase-like ATPase, C-terminal domain"/>
    <property type="match status" value="1"/>
</dbReference>
<evidence type="ECO:0000256" key="8">
    <source>
        <dbReference type="SAM" id="Phobius"/>
    </source>
</evidence>
<comment type="subcellular location">
    <subcellularLocation>
        <location evidence="2">Cell membrane</location>
    </subcellularLocation>
</comment>
<evidence type="ECO:0000256" key="6">
    <source>
        <dbReference type="ARBA" id="ARBA00022777"/>
    </source>
</evidence>
<dbReference type="CDD" id="cd00075">
    <property type="entry name" value="HATPase"/>
    <property type="match status" value="1"/>
</dbReference>
<dbReference type="SMART" id="SM00387">
    <property type="entry name" value="HATPase_c"/>
    <property type="match status" value="1"/>
</dbReference>
<feature type="transmembrane region" description="Helical" evidence="8">
    <location>
        <begin position="7"/>
        <end position="26"/>
    </location>
</feature>
<keyword evidence="13" id="KW-1185">Reference proteome</keyword>
<keyword evidence="6" id="KW-0418">Kinase</keyword>
<dbReference type="InterPro" id="IPR036097">
    <property type="entry name" value="HisK_dim/P_sf"/>
</dbReference>
<feature type="transmembrane region" description="Helical" evidence="8">
    <location>
        <begin position="146"/>
        <end position="165"/>
    </location>
</feature>
<dbReference type="FunFam" id="1.10.287.130:FF:000001">
    <property type="entry name" value="Two-component sensor histidine kinase"/>
    <property type="match status" value="1"/>
</dbReference>
<dbReference type="InterPro" id="IPR000014">
    <property type="entry name" value="PAS"/>
</dbReference>
<dbReference type="PROSITE" id="PS50112">
    <property type="entry name" value="PAS"/>
    <property type="match status" value="1"/>
</dbReference>
<feature type="domain" description="Histidine kinase" evidence="9">
    <location>
        <begin position="455"/>
        <end position="676"/>
    </location>
</feature>
<dbReference type="SMART" id="SM00086">
    <property type="entry name" value="PAC"/>
    <property type="match status" value="1"/>
</dbReference>
<organism evidence="12 13">
    <name type="scientific">Nocardioides marmoriginsengisoli</name>
    <dbReference type="NCBI Taxonomy" id="661483"/>
    <lineage>
        <taxon>Bacteria</taxon>
        <taxon>Bacillati</taxon>
        <taxon>Actinomycetota</taxon>
        <taxon>Actinomycetes</taxon>
        <taxon>Propionibacteriales</taxon>
        <taxon>Nocardioidaceae</taxon>
        <taxon>Nocardioides</taxon>
    </lineage>
</organism>
<protein>
    <recommendedName>
        <fullName evidence="3">histidine kinase</fullName>
        <ecNumber evidence="3">2.7.13.3</ecNumber>
    </recommendedName>
</protein>
<comment type="catalytic activity">
    <reaction evidence="1">
        <text>ATP + protein L-histidine = ADP + protein N-phospho-L-histidine.</text>
        <dbReference type="EC" id="2.7.13.3"/>
    </reaction>
</comment>
<proteinExistence type="predicted"/>
<dbReference type="InterPro" id="IPR003661">
    <property type="entry name" value="HisK_dim/P_dom"/>
</dbReference>
<dbReference type="InterPro" id="IPR005467">
    <property type="entry name" value="His_kinase_dom"/>
</dbReference>
<dbReference type="Gene3D" id="3.30.450.20">
    <property type="entry name" value="PAS domain"/>
    <property type="match status" value="1"/>
</dbReference>
<gene>
    <name evidence="12" type="ORF">EFK50_15735</name>
</gene>
<feature type="transmembrane region" description="Helical" evidence="8">
    <location>
        <begin position="113"/>
        <end position="134"/>
    </location>
</feature>
<dbReference type="OrthoDB" id="3272969at2"/>
<keyword evidence="5" id="KW-0808">Transferase</keyword>
<dbReference type="InterPro" id="IPR004358">
    <property type="entry name" value="Sig_transdc_His_kin-like_C"/>
</dbReference>
<dbReference type="InterPro" id="IPR036890">
    <property type="entry name" value="HATPase_C_sf"/>
</dbReference>
<dbReference type="SUPFAM" id="SSF55785">
    <property type="entry name" value="PYP-like sensor domain (PAS domain)"/>
    <property type="match status" value="1"/>
</dbReference>
<dbReference type="EMBL" id="RJSE01000007">
    <property type="protein sequence ID" value="RNL63155.1"/>
    <property type="molecule type" value="Genomic_DNA"/>
</dbReference>
<evidence type="ECO:0000256" key="3">
    <source>
        <dbReference type="ARBA" id="ARBA00012438"/>
    </source>
</evidence>
<feature type="transmembrane region" description="Helical" evidence="8">
    <location>
        <begin position="54"/>
        <end position="72"/>
    </location>
</feature>
<evidence type="ECO:0000259" key="11">
    <source>
        <dbReference type="PROSITE" id="PS50113"/>
    </source>
</evidence>
<dbReference type="GO" id="GO:0000155">
    <property type="term" value="F:phosphorelay sensor kinase activity"/>
    <property type="evidence" value="ECO:0007669"/>
    <property type="project" value="InterPro"/>
</dbReference>
<reference evidence="12 13" key="1">
    <citation type="submission" date="2018-11" db="EMBL/GenBank/DDBJ databases">
        <authorList>
            <person name="Li F."/>
        </authorList>
    </citation>
    <scope>NUCLEOTIDE SEQUENCE [LARGE SCALE GENOMIC DNA]</scope>
    <source>
        <strain evidence="12 13">Gsoil 097</strain>
    </source>
</reference>
<evidence type="ECO:0000256" key="5">
    <source>
        <dbReference type="ARBA" id="ARBA00022679"/>
    </source>
</evidence>
<keyword evidence="4" id="KW-0597">Phosphoprotein</keyword>
<dbReference type="SUPFAM" id="SSF47384">
    <property type="entry name" value="Homodimeric domain of signal transducing histidine kinase"/>
    <property type="match status" value="1"/>
</dbReference>
<dbReference type="CDD" id="cd00082">
    <property type="entry name" value="HisKA"/>
    <property type="match status" value="1"/>
</dbReference>
<dbReference type="Pfam" id="PF02518">
    <property type="entry name" value="HATPase_c"/>
    <property type="match status" value="1"/>
</dbReference>
<dbReference type="GO" id="GO:0005886">
    <property type="term" value="C:plasma membrane"/>
    <property type="evidence" value="ECO:0007669"/>
    <property type="project" value="UniProtKB-SubCell"/>
</dbReference>
<evidence type="ECO:0000256" key="4">
    <source>
        <dbReference type="ARBA" id="ARBA00022553"/>
    </source>
</evidence>
<dbReference type="InterPro" id="IPR035965">
    <property type="entry name" value="PAS-like_dom_sf"/>
</dbReference>
<evidence type="ECO:0000259" key="10">
    <source>
        <dbReference type="PROSITE" id="PS50112"/>
    </source>
</evidence>
<keyword evidence="7" id="KW-0902">Two-component regulatory system</keyword>
<sequence>MTRVQALRLVALLAAMFGLGLGAILYGPEGGHIGYMWPVGLATGVLILVPRRLVPILCVTIALLATASFAIGDFDTSIAAGFGLGIALEALVTQRVITVGWSRRWSLAEVNDLGRYALACTAGALVGALVFAGVAQLNDFAVPWRIGVATFTTHLASQAVLVALFRDHKGPRTSYGATERILVWSVTLGYTVVAFIPTELPSLAFLIIPLLGWVAFRAPTRESLLLLVAVASISSTMSNEGLGPFSDGYLVNRLDPEFRYLPQQSFLIACAMVTIPFSMAVAMQRWSALQALRERARSELLVQSARGIAIIGTDRLGRINLFSPGAVSILGFEPEEVYGQSTRMFHTEAELARHAEELGSDPTYVSVVQATGQLPPGTARVWQFVRKDGIPRTLSTILSPVTDDNGDFIGYVATADDITDRIDAEAALEKALRTERRAVRRLTEIDQVKDAFVSSVSHELRTPITNIVGYLELMMDGVYGEPSARQADAMARIDMNSRRLLTLIDDLLTLSSMESIDHRRRRSQVDLGAVVRRAEEIVRPSLDQRDLRLDLELPAEPVTVVGDAGELERLVINLATNAVKFTPDGGRIVVRLLPGTGTAGPALEVVDTGIGIHAEDKAMLFTRFFRTSHAHELGVPGSGLGLSIAKAIADVHGGTISAESVHGAGSTFRVDFPESA</sequence>
<dbReference type="CDD" id="cd00130">
    <property type="entry name" value="PAS"/>
    <property type="match status" value="1"/>
</dbReference>
<evidence type="ECO:0000313" key="13">
    <source>
        <dbReference type="Proteomes" id="UP000267128"/>
    </source>
</evidence>
<dbReference type="InterPro" id="IPR050736">
    <property type="entry name" value="Sensor_HK_Regulatory"/>
</dbReference>
<dbReference type="RefSeq" id="WP_123228447.1">
    <property type="nucleotide sequence ID" value="NZ_RJSE01000007.1"/>
</dbReference>
<accession>A0A3N0CIA3</accession>
<dbReference type="SMART" id="SM00388">
    <property type="entry name" value="HisKA"/>
    <property type="match status" value="1"/>
</dbReference>
<evidence type="ECO:0000259" key="9">
    <source>
        <dbReference type="PROSITE" id="PS50109"/>
    </source>
</evidence>
<dbReference type="PRINTS" id="PR00344">
    <property type="entry name" value="BCTRLSENSOR"/>
</dbReference>
<keyword evidence="8" id="KW-1133">Transmembrane helix</keyword>
<dbReference type="PANTHER" id="PTHR43711">
    <property type="entry name" value="TWO-COMPONENT HISTIDINE KINASE"/>
    <property type="match status" value="1"/>
</dbReference>
<dbReference type="Gene3D" id="1.10.287.130">
    <property type="match status" value="1"/>
</dbReference>
<feature type="transmembrane region" description="Helical" evidence="8">
    <location>
        <begin position="78"/>
        <end position="101"/>
    </location>
</feature>
<feature type="domain" description="PAS" evidence="10">
    <location>
        <begin position="310"/>
        <end position="348"/>
    </location>
</feature>
<dbReference type="AlphaFoldDB" id="A0A3N0CIA3"/>
<dbReference type="EC" id="2.7.13.3" evidence="3"/>
<dbReference type="Pfam" id="PF13426">
    <property type="entry name" value="PAS_9"/>
    <property type="match status" value="1"/>
</dbReference>
<feature type="domain" description="PAC" evidence="11">
    <location>
        <begin position="378"/>
        <end position="430"/>
    </location>
</feature>
<dbReference type="InterPro" id="IPR000700">
    <property type="entry name" value="PAS-assoc_C"/>
</dbReference>
<dbReference type="InterPro" id="IPR001610">
    <property type="entry name" value="PAC"/>
</dbReference>
<keyword evidence="8" id="KW-0472">Membrane</keyword>